<keyword evidence="1 5" id="KW-0479">Metal-binding</keyword>
<gene>
    <name evidence="9" type="ORF">SPHA_57261</name>
</gene>
<accession>A0A812DLN2</accession>
<evidence type="ECO:0000313" key="10">
    <source>
        <dbReference type="Proteomes" id="UP000597762"/>
    </source>
</evidence>
<dbReference type="GO" id="GO:0008270">
    <property type="term" value="F:zinc ion binding"/>
    <property type="evidence" value="ECO:0007669"/>
    <property type="project" value="UniProtKB-KW"/>
</dbReference>
<dbReference type="SUPFAM" id="SSF57938">
    <property type="entry name" value="DnaJ/Hsp40 cysteine-rich domain"/>
    <property type="match status" value="1"/>
</dbReference>
<dbReference type="Proteomes" id="UP000597762">
    <property type="component" value="Unassembled WGS sequence"/>
</dbReference>
<evidence type="ECO:0000256" key="2">
    <source>
        <dbReference type="ARBA" id="ARBA00022737"/>
    </source>
</evidence>
<feature type="region of interest" description="Disordered" evidence="6">
    <location>
        <begin position="324"/>
        <end position="373"/>
    </location>
</feature>
<proteinExistence type="predicted"/>
<evidence type="ECO:0000256" key="3">
    <source>
        <dbReference type="ARBA" id="ARBA00022771"/>
    </source>
</evidence>
<dbReference type="OrthoDB" id="550424at2759"/>
<dbReference type="Gene3D" id="1.10.287.110">
    <property type="entry name" value="DnaJ domain"/>
    <property type="match status" value="1"/>
</dbReference>
<comment type="caution">
    <text evidence="9">The sequence shown here is derived from an EMBL/GenBank/DDBJ whole genome shotgun (WGS) entry which is preliminary data.</text>
</comment>
<dbReference type="GO" id="GO:0051082">
    <property type="term" value="F:unfolded protein binding"/>
    <property type="evidence" value="ECO:0007669"/>
    <property type="project" value="InterPro"/>
</dbReference>
<evidence type="ECO:0000256" key="6">
    <source>
        <dbReference type="SAM" id="MobiDB-lite"/>
    </source>
</evidence>
<dbReference type="AlphaFoldDB" id="A0A812DLN2"/>
<dbReference type="Pfam" id="PF01556">
    <property type="entry name" value="DnaJ_C"/>
    <property type="match status" value="1"/>
</dbReference>
<dbReference type="GO" id="GO:0006457">
    <property type="term" value="P:protein folding"/>
    <property type="evidence" value="ECO:0007669"/>
    <property type="project" value="InterPro"/>
</dbReference>
<sequence>MALKYHPDKNPNETEKFKSISQAYEVLSDPKKREIYDQGGEEAIKGGAGSGGGFEFHSAMDIFDMFFGGHGRQRGPRKTKDLVHQIKVTLKEMYNGNTRKLAVTKDVICEKCKGVGGKEGAVETCPTCQGTGIQVTMNRLGPNMVQQMQSVCSECRGKKELINPKLRCKVCNGKKTTQLKKTLEVHIDKGMKDGQTIRFAGEGDQCPGVEAGDILIVLDEQDDKDFKRQGDDLLTGLDITLSEALCGFRKPIETLDARTLLVITVPGEVIKHGDVKCVENEGMPMYRSPFERGQLIIQFTVSFPPSNFIPIERLSELEKLLPPRQPVDIPENAEECTLSEFNPKEGRNYRRGEAYDDDDDEHMDHPRVQCASH</sequence>
<keyword evidence="3 5" id="KW-0863">Zinc-finger</keyword>
<keyword evidence="10" id="KW-1185">Reference proteome</keyword>
<dbReference type="InterPro" id="IPR001623">
    <property type="entry name" value="DnaJ_domain"/>
</dbReference>
<dbReference type="CDD" id="cd10747">
    <property type="entry name" value="DnaJ_C"/>
    <property type="match status" value="1"/>
</dbReference>
<dbReference type="PANTHER" id="PTHR43888">
    <property type="entry name" value="DNAJ-LIKE-2, ISOFORM A-RELATED"/>
    <property type="match status" value="1"/>
</dbReference>
<evidence type="ECO:0000256" key="1">
    <source>
        <dbReference type="ARBA" id="ARBA00022723"/>
    </source>
</evidence>
<dbReference type="InterPro" id="IPR036869">
    <property type="entry name" value="J_dom_sf"/>
</dbReference>
<dbReference type="FunFam" id="2.60.260.20:FF:000003">
    <property type="entry name" value="DnaJ subfamily A member 2"/>
    <property type="match status" value="1"/>
</dbReference>
<dbReference type="InterPro" id="IPR002939">
    <property type="entry name" value="DnaJ_C"/>
</dbReference>
<feature type="domain" description="CR-type" evidence="8">
    <location>
        <begin position="96"/>
        <end position="180"/>
    </location>
</feature>
<dbReference type="GO" id="GO:0030544">
    <property type="term" value="F:Hsp70 protein binding"/>
    <property type="evidence" value="ECO:0007669"/>
    <property type="project" value="InterPro"/>
</dbReference>
<keyword evidence="4 5" id="KW-0862">Zinc</keyword>
<evidence type="ECO:0000313" key="9">
    <source>
        <dbReference type="EMBL" id="CAE1304713.1"/>
    </source>
</evidence>
<dbReference type="Gene3D" id="2.60.260.20">
    <property type="entry name" value="Urease metallochaperone UreE, N-terminal domain"/>
    <property type="match status" value="2"/>
</dbReference>
<dbReference type="SMART" id="SM00271">
    <property type="entry name" value="DnaJ"/>
    <property type="match status" value="1"/>
</dbReference>
<dbReference type="InterPro" id="IPR001305">
    <property type="entry name" value="HSP_DnaJ_Cys-rich_dom"/>
</dbReference>
<dbReference type="SUPFAM" id="SSF46565">
    <property type="entry name" value="Chaperone J-domain"/>
    <property type="match status" value="1"/>
</dbReference>
<feature type="zinc finger region" description="CR-type" evidence="5">
    <location>
        <begin position="96"/>
        <end position="180"/>
    </location>
</feature>
<dbReference type="InterPro" id="IPR036410">
    <property type="entry name" value="HSP_DnaJ_Cys-rich_dom_sf"/>
</dbReference>
<evidence type="ECO:0000256" key="4">
    <source>
        <dbReference type="ARBA" id="ARBA00022833"/>
    </source>
</evidence>
<dbReference type="Pfam" id="PF00684">
    <property type="entry name" value="DnaJ_CXXCXGXG"/>
    <property type="match status" value="1"/>
</dbReference>
<dbReference type="SUPFAM" id="SSF49493">
    <property type="entry name" value="HSP40/DnaJ peptide-binding domain"/>
    <property type="match status" value="2"/>
</dbReference>
<evidence type="ECO:0000256" key="5">
    <source>
        <dbReference type="PROSITE-ProRule" id="PRU00546"/>
    </source>
</evidence>
<name>A0A812DLN2_ACAPH</name>
<dbReference type="PROSITE" id="PS51188">
    <property type="entry name" value="ZF_CR"/>
    <property type="match status" value="1"/>
</dbReference>
<dbReference type="PROSITE" id="PS00636">
    <property type="entry name" value="DNAJ_1"/>
    <property type="match status" value="1"/>
</dbReference>
<dbReference type="Gene3D" id="2.10.230.10">
    <property type="entry name" value="Heat shock protein DnaJ, cysteine-rich domain"/>
    <property type="match status" value="1"/>
</dbReference>
<protein>
    <submittedName>
        <fullName evidence="9">DNAJA1</fullName>
    </submittedName>
</protein>
<keyword evidence="2" id="KW-0677">Repeat</keyword>
<dbReference type="InterPro" id="IPR008971">
    <property type="entry name" value="HSP40/DnaJ_pept-bd"/>
</dbReference>
<dbReference type="PROSITE" id="PS50076">
    <property type="entry name" value="DNAJ_2"/>
    <property type="match status" value="1"/>
</dbReference>
<dbReference type="Pfam" id="PF00226">
    <property type="entry name" value="DnaJ"/>
    <property type="match status" value="1"/>
</dbReference>
<evidence type="ECO:0000259" key="8">
    <source>
        <dbReference type="PROSITE" id="PS51188"/>
    </source>
</evidence>
<feature type="compositionally biased region" description="Basic and acidic residues" evidence="6">
    <location>
        <begin position="342"/>
        <end position="354"/>
    </location>
</feature>
<dbReference type="InterPro" id="IPR044713">
    <property type="entry name" value="DNJA1/2-like"/>
</dbReference>
<dbReference type="CDD" id="cd06257">
    <property type="entry name" value="DnaJ"/>
    <property type="match status" value="1"/>
</dbReference>
<organism evidence="9 10">
    <name type="scientific">Acanthosepion pharaonis</name>
    <name type="common">Pharaoh cuttlefish</name>
    <name type="synonym">Sepia pharaonis</name>
    <dbReference type="NCBI Taxonomy" id="158019"/>
    <lineage>
        <taxon>Eukaryota</taxon>
        <taxon>Metazoa</taxon>
        <taxon>Spiralia</taxon>
        <taxon>Lophotrochozoa</taxon>
        <taxon>Mollusca</taxon>
        <taxon>Cephalopoda</taxon>
        <taxon>Coleoidea</taxon>
        <taxon>Decapodiformes</taxon>
        <taxon>Sepiida</taxon>
        <taxon>Sepiina</taxon>
        <taxon>Sepiidae</taxon>
        <taxon>Acanthosepion</taxon>
    </lineage>
</organism>
<feature type="domain" description="J" evidence="7">
    <location>
        <begin position="1"/>
        <end position="40"/>
    </location>
</feature>
<dbReference type="EMBL" id="CAHIKZ030003856">
    <property type="protein sequence ID" value="CAE1304713.1"/>
    <property type="molecule type" value="Genomic_DNA"/>
</dbReference>
<dbReference type="PRINTS" id="PR00625">
    <property type="entry name" value="JDOMAIN"/>
</dbReference>
<dbReference type="InterPro" id="IPR018253">
    <property type="entry name" value="DnaJ_domain_CS"/>
</dbReference>
<evidence type="ECO:0000259" key="7">
    <source>
        <dbReference type="PROSITE" id="PS50076"/>
    </source>
</evidence>
<reference evidence="9" key="1">
    <citation type="submission" date="2021-01" db="EMBL/GenBank/DDBJ databases">
        <authorList>
            <person name="Li R."/>
            <person name="Bekaert M."/>
        </authorList>
    </citation>
    <scope>NUCLEOTIDE SEQUENCE</scope>
    <source>
        <strain evidence="9">Farmed</strain>
    </source>
</reference>
<dbReference type="CDD" id="cd10719">
    <property type="entry name" value="DnaJ_zf"/>
    <property type="match status" value="1"/>
</dbReference>
<dbReference type="FunFam" id="2.10.230.10:FF:000001">
    <property type="entry name" value="DnaJ subfamily A member 2"/>
    <property type="match status" value="1"/>
</dbReference>